<accession>A0A934NCB9</accession>
<evidence type="ECO:0000313" key="3">
    <source>
        <dbReference type="Proteomes" id="UP000612893"/>
    </source>
</evidence>
<dbReference type="SMART" id="SM00347">
    <property type="entry name" value="HTH_MARR"/>
    <property type="match status" value="1"/>
</dbReference>
<dbReference type="PROSITE" id="PS50995">
    <property type="entry name" value="HTH_MARR_2"/>
    <property type="match status" value="1"/>
</dbReference>
<proteinExistence type="predicted"/>
<dbReference type="Pfam" id="PF12802">
    <property type="entry name" value="MarR_2"/>
    <property type="match status" value="1"/>
</dbReference>
<dbReference type="PANTHER" id="PTHR33164:SF106">
    <property type="entry name" value="TRANSCRIPTIONAL REGULATORY PROTEIN"/>
    <property type="match status" value="1"/>
</dbReference>
<dbReference type="AlphaFoldDB" id="A0A934NCB9"/>
<dbReference type="InterPro" id="IPR039422">
    <property type="entry name" value="MarR/SlyA-like"/>
</dbReference>
<protein>
    <submittedName>
        <fullName evidence="2">MarR family transcriptional regulator</fullName>
    </submittedName>
</protein>
<dbReference type="EMBL" id="JAEKNR010000044">
    <property type="protein sequence ID" value="MBJ7597202.1"/>
    <property type="molecule type" value="Genomic_DNA"/>
</dbReference>
<sequence>MAPRGQLVEDILDQLPLMTGDVEELTGATASFVNLNRTDFRALQALSSSRGMTAGELARALRVTTGATTRVVDSLVAAGHAHREWDPQDRRRILVTVTPAAQRVLERSLQGLREDLRKALAGYSEVELNAVLRFVGSLRGLARTHARRLARPLT</sequence>
<reference evidence="2" key="1">
    <citation type="submission" date="2020-10" db="EMBL/GenBank/DDBJ databases">
        <title>Ca. Dormibacterota MAGs.</title>
        <authorList>
            <person name="Montgomery K."/>
        </authorList>
    </citation>
    <scope>NUCLEOTIDE SEQUENCE [LARGE SCALE GENOMIC DNA]</scope>
    <source>
        <strain evidence="2">SC8812_S17_10</strain>
    </source>
</reference>
<comment type="caution">
    <text evidence="2">The sequence shown here is derived from an EMBL/GenBank/DDBJ whole genome shotgun (WGS) entry which is preliminary data.</text>
</comment>
<dbReference type="Proteomes" id="UP000612893">
    <property type="component" value="Unassembled WGS sequence"/>
</dbReference>
<dbReference type="Gene3D" id="1.10.10.10">
    <property type="entry name" value="Winged helix-like DNA-binding domain superfamily/Winged helix DNA-binding domain"/>
    <property type="match status" value="1"/>
</dbReference>
<feature type="domain" description="HTH marR-type" evidence="1">
    <location>
        <begin position="1"/>
        <end position="140"/>
    </location>
</feature>
<dbReference type="GO" id="GO:0003700">
    <property type="term" value="F:DNA-binding transcription factor activity"/>
    <property type="evidence" value="ECO:0007669"/>
    <property type="project" value="InterPro"/>
</dbReference>
<dbReference type="InterPro" id="IPR000835">
    <property type="entry name" value="HTH_MarR-typ"/>
</dbReference>
<evidence type="ECO:0000259" key="1">
    <source>
        <dbReference type="PROSITE" id="PS50995"/>
    </source>
</evidence>
<dbReference type="PRINTS" id="PR00598">
    <property type="entry name" value="HTHMARR"/>
</dbReference>
<organism evidence="2 3">
    <name type="scientific">Candidatus Nephthysia bennettiae</name>
    <dbReference type="NCBI Taxonomy" id="3127016"/>
    <lineage>
        <taxon>Bacteria</taxon>
        <taxon>Bacillati</taxon>
        <taxon>Candidatus Dormiibacterota</taxon>
        <taxon>Candidatus Dormibacteria</taxon>
        <taxon>Candidatus Dormibacterales</taxon>
        <taxon>Candidatus Dormibacteraceae</taxon>
        <taxon>Candidatus Nephthysia</taxon>
    </lineage>
</organism>
<dbReference type="PANTHER" id="PTHR33164">
    <property type="entry name" value="TRANSCRIPTIONAL REGULATOR, MARR FAMILY"/>
    <property type="match status" value="1"/>
</dbReference>
<dbReference type="GO" id="GO:0006950">
    <property type="term" value="P:response to stress"/>
    <property type="evidence" value="ECO:0007669"/>
    <property type="project" value="TreeGrafter"/>
</dbReference>
<evidence type="ECO:0000313" key="2">
    <source>
        <dbReference type="EMBL" id="MBJ7597202.1"/>
    </source>
</evidence>
<dbReference type="InterPro" id="IPR036388">
    <property type="entry name" value="WH-like_DNA-bd_sf"/>
</dbReference>
<name>A0A934NCB9_9BACT</name>
<dbReference type="InterPro" id="IPR036390">
    <property type="entry name" value="WH_DNA-bd_sf"/>
</dbReference>
<keyword evidence="3" id="KW-1185">Reference proteome</keyword>
<gene>
    <name evidence="2" type="ORF">JF922_03835</name>
</gene>
<dbReference type="SUPFAM" id="SSF46785">
    <property type="entry name" value="Winged helix' DNA-binding domain"/>
    <property type="match status" value="1"/>
</dbReference>